<dbReference type="GO" id="GO:0003677">
    <property type="term" value="F:DNA binding"/>
    <property type="evidence" value="ECO:0007669"/>
    <property type="project" value="InterPro"/>
</dbReference>
<evidence type="ECO:0000259" key="4">
    <source>
        <dbReference type="Pfam" id="PF01555"/>
    </source>
</evidence>
<dbReference type="PRINTS" id="PR00508">
    <property type="entry name" value="S21N4MTFRASE"/>
</dbReference>
<sequence>MSFDLRHGDCLEIMAQLSDASVDLILCDLPYGTTACKWDSVIPFEPLWAQYRRVAKKNAAIVLTASQPFTSALIASNLREYRYSWVWDKATISNPMQAKRQPLRQHEDVTVFAAGGAPAYYPQKTDLHIKSKWRQYAQNDDAAIPGNVGATGVVEGKYPKTIIRFPAAKLVGRTVHPTQKPVALMEYLIRTYTEAGQTVLDNCMGSGTTGVACMNLGRQFIGIERDDKYFAIASERIAAAQRSAA</sequence>
<keyword evidence="2 5" id="KW-0808">Transferase</keyword>
<dbReference type="Proteomes" id="UP000479692">
    <property type="component" value="Unassembled WGS sequence"/>
</dbReference>
<evidence type="ECO:0000313" key="5">
    <source>
        <dbReference type="EMBL" id="MUV13574.1"/>
    </source>
</evidence>
<dbReference type="GO" id="GO:0032259">
    <property type="term" value="P:methylation"/>
    <property type="evidence" value="ECO:0007669"/>
    <property type="project" value="UniProtKB-KW"/>
</dbReference>
<dbReference type="InterPro" id="IPR029063">
    <property type="entry name" value="SAM-dependent_MTases_sf"/>
</dbReference>
<comment type="similarity">
    <text evidence="3">Belongs to the N(4)/N(6)-methyltransferase family.</text>
</comment>
<feature type="domain" description="DNA methylase N-4/N-6" evidence="4">
    <location>
        <begin position="22"/>
        <end position="234"/>
    </location>
</feature>
<organism evidence="5 6">
    <name type="scientific">Noviluteimonas gilva</name>
    <dbReference type="NCBI Taxonomy" id="2682097"/>
    <lineage>
        <taxon>Bacteria</taxon>
        <taxon>Pseudomonadati</taxon>
        <taxon>Pseudomonadota</taxon>
        <taxon>Gammaproteobacteria</taxon>
        <taxon>Lysobacterales</taxon>
        <taxon>Lysobacteraceae</taxon>
        <taxon>Noviluteimonas</taxon>
    </lineage>
</organism>
<dbReference type="EC" id="2.1.1.-" evidence="3"/>
<comment type="caution">
    <text evidence="5">The sequence shown here is derived from an EMBL/GenBank/DDBJ whole genome shotgun (WGS) entry which is preliminary data.</text>
</comment>
<dbReference type="Gene3D" id="3.40.50.150">
    <property type="entry name" value="Vaccinia Virus protein VP39"/>
    <property type="match status" value="1"/>
</dbReference>
<accession>A0A7C9HXU8</accession>
<evidence type="ECO:0000256" key="1">
    <source>
        <dbReference type="ARBA" id="ARBA00022603"/>
    </source>
</evidence>
<dbReference type="InterPro" id="IPR001091">
    <property type="entry name" value="RM_Methyltransferase"/>
</dbReference>
<dbReference type="InterPro" id="IPR002941">
    <property type="entry name" value="DNA_methylase_N4/N6"/>
</dbReference>
<keyword evidence="6" id="KW-1185">Reference proteome</keyword>
<protein>
    <recommendedName>
        <fullName evidence="3">Methyltransferase</fullName>
        <ecNumber evidence="3">2.1.1.-</ecNumber>
    </recommendedName>
</protein>
<dbReference type="Pfam" id="PF01555">
    <property type="entry name" value="N6_N4_Mtase"/>
    <property type="match status" value="1"/>
</dbReference>
<dbReference type="SUPFAM" id="SSF53335">
    <property type="entry name" value="S-adenosyl-L-methionine-dependent methyltransferases"/>
    <property type="match status" value="1"/>
</dbReference>
<proteinExistence type="inferred from homology"/>
<evidence type="ECO:0000313" key="6">
    <source>
        <dbReference type="Proteomes" id="UP000479692"/>
    </source>
</evidence>
<evidence type="ECO:0000256" key="3">
    <source>
        <dbReference type="RuleBase" id="RU362026"/>
    </source>
</evidence>
<dbReference type="RefSeq" id="WP_156640758.1">
    <property type="nucleotide sequence ID" value="NZ_WOXT01000001.1"/>
</dbReference>
<reference evidence="5 6" key="1">
    <citation type="submission" date="2019-12" db="EMBL/GenBank/DDBJ databases">
        <authorList>
            <person name="Xu J."/>
        </authorList>
    </citation>
    <scope>NUCLEOTIDE SEQUENCE [LARGE SCALE GENOMIC DNA]</scope>
    <source>
        <strain evidence="5 6">HX-5-24</strain>
    </source>
</reference>
<keyword evidence="1 5" id="KW-0489">Methyltransferase</keyword>
<gene>
    <name evidence="5" type="ORF">GN331_05055</name>
</gene>
<dbReference type="EMBL" id="WOXT01000001">
    <property type="protein sequence ID" value="MUV13574.1"/>
    <property type="molecule type" value="Genomic_DNA"/>
</dbReference>
<name>A0A7C9HXU8_9GAMM</name>
<dbReference type="GO" id="GO:0008170">
    <property type="term" value="F:N-methyltransferase activity"/>
    <property type="evidence" value="ECO:0007669"/>
    <property type="project" value="InterPro"/>
</dbReference>
<dbReference type="AlphaFoldDB" id="A0A7C9HXU8"/>
<evidence type="ECO:0000256" key="2">
    <source>
        <dbReference type="ARBA" id="ARBA00022679"/>
    </source>
</evidence>